<dbReference type="Pfam" id="PF03966">
    <property type="entry name" value="Trm112p"/>
    <property type="match status" value="1"/>
</dbReference>
<accession>A0A9D1W9Y9</accession>
<gene>
    <name evidence="1" type="ORF">H9853_10030</name>
</gene>
<evidence type="ECO:0000313" key="1">
    <source>
        <dbReference type="EMBL" id="HIX55355.1"/>
    </source>
</evidence>
<dbReference type="SUPFAM" id="SSF158997">
    <property type="entry name" value="Trm112p-like"/>
    <property type="match status" value="1"/>
</dbReference>
<name>A0A9D1W9Y9_9SPHI</name>
<sequence length="88" mass="10202">MKLDTIKNKLCCPFDKSDLELHIVQQDINDNIQSGLLTCSSCKRIYPIVRGIPIMSPDEYREFKYEKPLIESWASQKGLKIGETHFLE</sequence>
<dbReference type="AlphaFoldDB" id="A0A9D1W9Y9"/>
<reference evidence="1" key="2">
    <citation type="submission" date="2021-04" db="EMBL/GenBank/DDBJ databases">
        <authorList>
            <person name="Gilroy R."/>
        </authorList>
    </citation>
    <scope>NUCLEOTIDE SEQUENCE</scope>
    <source>
        <strain evidence="1">1719</strain>
    </source>
</reference>
<evidence type="ECO:0000313" key="2">
    <source>
        <dbReference type="Proteomes" id="UP000824156"/>
    </source>
</evidence>
<dbReference type="EMBL" id="DXEZ01000277">
    <property type="protein sequence ID" value="HIX55355.1"/>
    <property type="molecule type" value="Genomic_DNA"/>
</dbReference>
<evidence type="ECO:0008006" key="3">
    <source>
        <dbReference type="Google" id="ProtNLM"/>
    </source>
</evidence>
<dbReference type="Gene3D" id="2.20.25.10">
    <property type="match status" value="1"/>
</dbReference>
<dbReference type="Proteomes" id="UP000824156">
    <property type="component" value="Unassembled WGS sequence"/>
</dbReference>
<proteinExistence type="predicted"/>
<dbReference type="InterPro" id="IPR005651">
    <property type="entry name" value="Trm112-like"/>
</dbReference>
<comment type="caution">
    <text evidence="1">The sequence shown here is derived from an EMBL/GenBank/DDBJ whole genome shotgun (WGS) entry which is preliminary data.</text>
</comment>
<protein>
    <recommendedName>
        <fullName evidence="3">Trm112p-like protein</fullName>
    </recommendedName>
</protein>
<reference evidence="1" key="1">
    <citation type="journal article" date="2021" name="PeerJ">
        <title>Extensive microbial diversity within the chicken gut microbiome revealed by metagenomics and culture.</title>
        <authorList>
            <person name="Gilroy R."/>
            <person name="Ravi A."/>
            <person name="Getino M."/>
            <person name="Pursley I."/>
            <person name="Horton D.L."/>
            <person name="Alikhan N.F."/>
            <person name="Baker D."/>
            <person name="Gharbi K."/>
            <person name="Hall N."/>
            <person name="Watson M."/>
            <person name="Adriaenssens E.M."/>
            <person name="Foster-Nyarko E."/>
            <person name="Jarju S."/>
            <person name="Secka A."/>
            <person name="Antonio M."/>
            <person name="Oren A."/>
            <person name="Chaudhuri R.R."/>
            <person name="La Ragione R."/>
            <person name="Hildebrand F."/>
            <person name="Pallen M.J."/>
        </authorList>
    </citation>
    <scope>NUCLEOTIDE SEQUENCE</scope>
    <source>
        <strain evidence="1">1719</strain>
    </source>
</reference>
<organism evidence="1 2">
    <name type="scientific">Candidatus Sphingobacterium stercoripullorum</name>
    <dbReference type="NCBI Taxonomy" id="2838759"/>
    <lineage>
        <taxon>Bacteria</taxon>
        <taxon>Pseudomonadati</taxon>
        <taxon>Bacteroidota</taxon>
        <taxon>Sphingobacteriia</taxon>
        <taxon>Sphingobacteriales</taxon>
        <taxon>Sphingobacteriaceae</taxon>
        <taxon>Sphingobacterium</taxon>
    </lineage>
</organism>